<dbReference type="Pfam" id="PF09995">
    <property type="entry name" value="MPAB_Lcp_cat"/>
    <property type="match status" value="1"/>
</dbReference>
<keyword evidence="3" id="KW-1185">Reference proteome</keyword>
<protein>
    <submittedName>
        <fullName evidence="2">DUF2236 domain-containing protein</fullName>
    </submittedName>
</protein>
<gene>
    <name evidence="2" type="ORF">FGL95_21515</name>
</gene>
<reference evidence="2 3" key="2">
    <citation type="submission" date="2020-06" db="EMBL/GenBank/DDBJ databases">
        <title>Antribacter stalactiti gen. nov., sp. nov., a new member of the family Nacardiaceae isolated from a cave.</title>
        <authorList>
            <person name="Kim I.S."/>
        </authorList>
    </citation>
    <scope>NUCLEOTIDE SEQUENCE [LARGE SCALE GENOMIC DNA]</scope>
    <source>
        <strain evidence="2 3">YC2-7</strain>
    </source>
</reference>
<dbReference type="PANTHER" id="PTHR36151">
    <property type="entry name" value="BLR2777 PROTEIN"/>
    <property type="match status" value="1"/>
</dbReference>
<comment type="caution">
    <text evidence="2">The sequence shown here is derived from an EMBL/GenBank/DDBJ whole genome shotgun (WGS) entry which is preliminary data.</text>
</comment>
<sequence length="198" mass="21833">MRRFLGTSASSDPRHCLLDIDLVFSAIDKVGKAGDVRLDLIKKKYEPSADNGFFGPGSVTWKVWTYPSSALMGFMRAVTIEQLDPNLNASVEASGGVRARTRTRYERTMRYFALVASGDTATATKAADILVKVHSKGIGIDPVTGGRYDSNSQLWIHMTAWHSILYCYEIFGPGKQSVPSPRNVRRSILTTCRAAAKR</sequence>
<accession>A0A848KMV9</accession>
<dbReference type="Proteomes" id="UP000535543">
    <property type="component" value="Unassembled WGS sequence"/>
</dbReference>
<feature type="domain" description="ER-bound oxygenase mpaB/mpaB'/Rubber oxygenase catalytic" evidence="1">
    <location>
        <begin position="61"/>
        <end position="173"/>
    </location>
</feature>
<dbReference type="EMBL" id="VCQU01000008">
    <property type="protein sequence ID" value="NMN97620.1"/>
    <property type="molecule type" value="Genomic_DNA"/>
</dbReference>
<evidence type="ECO:0000313" key="2">
    <source>
        <dbReference type="EMBL" id="NMN97620.1"/>
    </source>
</evidence>
<reference evidence="2 3" key="1">
    <citation type="submission" date="2019-05" db="EMBL/GenBank/DDBJ databases">
        <authorList>
            <person name="Lee S.D."/>
        </authorList>
    </citation>
    <scope>NUCLEOTIDE SEQUENCE [LARGE SCALE GENOMIC DNA]</scope>
    <source>
        <strain evidence="2 3">YC2-7</strain>
    </source>
</reference>
<organism evidence="2 3">
    <name type="scientific">Antrihabitans stalactiti</name>
    <dbReference type="NCBI Taxonomy" id="2584121"/>
    <lineage>
        <taxon>Bacteria</taxon>
        <taxon>Bacillati</taxon>
        <taxon>Actinomycetota</taxon>
        <taxon>Actinomycetes</taxon>
        <taxon>Mycobacteriales</taxon>
        <taxon>Nocardiaceae</taxon>
        <taxon>Antrihabitans</taxon>
    </lineage>
</organism>
<name>A0A848KMV9_9NOCA</name>
<dbReference type="AlphaFoldDB" id="A0A848KMV9"/>
<dbReference type="PANTHER" id="PTHR36151:SF3">
    <property type="entry name" value="ER-BOUND OXYGENASE MPAB_MPAB'_RUBBER OXYGENASE CATALYTIC DOMAIN-CONTAINING PROTEIN"/>
    <property type="match status" value="1"/>
</dbReference>
<proteinExistence type="predicted"/>
<evidence type="ECO:0000313" key="3">
    <source>
        <dbReference type="Proteomes" id="UP000535543"/>
    </source>
</evidence>
<dbReference type="InterPro" id="IPR018713">
    <property type="entry name" value="MPAB/Lcp_cat_dom"/>
</dbReference>
<evidence type="ECO:0000259" key="1">
    <source>
        <dbReference type="Pfam" id="PF09995"/>
    </source>
</evidence>
<dbReference type="GO" id="GO:0016491">
    <property type="term" value="F:oxidoreductase activity"/>
    <property type="evidence" value="ECO:0007669"/>
    <property type="project" value="InterPro"/>
</dbReference>